<dbReference type="EMBL" id="JAAIUW010000004">
    <property type="protein sequence ID" value="KAF7834556.1"/>
    <property type="molecule type" value="Genomic_DNA"/>
</dbReference>
<evidence type="ECO:0000313" key="3">
    <source>
        <dbReference type="Proteomes" id="UP000634136"/>
    </source>
</evidence>
<dbReference type="AlphaFoldDB" id="A0A835CA42"/>
<accession>A0A835CA42</accession>
<comment type="caution">
    <text evidence="2">The sequence shown here is derived from an EMBL/GenBank/DDBJ whole genome shotgun (WGS) entry which is preliminary data.</text>
</comment>
<name>A0A835CA42_9FABA</name>
<protein>
    <submittedName>
        <fullName evidence="2">Uncharacterized protein</fullName>
    </submittedName>
</protein>
<evidence type="ECO:0000256" key="1">
    <source>
        <dbReference type="SAM" id="MobiDB-lite"/>
    </source>
</evidence>
<dbReference type="Proteomes" id="UP000634136">
    <property type="component" value="Unassembled WGS sequence"/>
</dbReference>
<gene>
    <name evidence="2" type="ORF">G2W53_009415</name>
</gene>
<proteinExistence type="predicted"/>
<organism evidence="2 3">
    <name type="scientific">Senna tora</name>
    <dbReference type="NCBI Taxonomy" id="362788"/>
    <lineage>
        <taxon>Eukaryota</taxon>
        <taxon>Viridiplantae</taxon>
        <taxon>Streptophyta</taxon>
        <taxon>Embryophyta</taxon>
        <taxon>Tracheophyta</taxon>
        <taxon>Spermatophyta</taxon>
        <taxon>Magnoliopsida</taxon>
        <taxon>eudicotyledons</taxon>
        <taxon>Gunneridae</taxon>
        <taxon>Pentapetalae</taxon>
        <taxon>rosids</taxon>
        <taxon>fabids</taxon>
        <taxon>Fabales</taxon>
        <taxon>Fabaceae</taxon>
        <taxon>Caesalpinioideae</taxon>
        <taxon>Cassia clade</taxon>
        <taxon>Senna</taxon>
    </lineage>
</organism>
<feature type="compositionally biased region" description="Basic and acidic residues" evidence="1">
    <location>
        <begin position="23"/>
        <end position="32"/>
    </location>
</feature>
<feature type="region of interest" description="Disordered" evidence="1">
    <location>
        <begin position="1"/>
        <end position="32"/>
    </location>
</feature>
<sequence>MPSKIPRSSAHKTSQEPKFLQKAMDERSRRITDDPSTCCKLEHTSMLHLTLPLSGGFQVTIRCSQVVPQLSVSLLLAFLMTKMARRTCLQCYCCCFPKQACSGFSKPASNG</sequence>
<reference evidence="2" key="1">
    <citation type="submission" date="2020-09" db="EMBL/GenBank/DDBJ databases">
        <title>Genome-Enabled Discovery of Anthraquinone Biosynthesis in Senna tora.</title>
        <authorList>
            <person name="Kang S.-H."/>
            <person name="Pandey R.P."/>
            <person name="Lee C.-M."/>
            <person name="Sim J.-S."/>
            <person name="Jeong J.-T."/>
            <person name="Choi B.-S."/>
            <person name="Jung M."/>
            <person name="Ginzburg D."/>
            <person name="Zhao K."/>
            <person name="Won S.Y."/>
            <person name="Oh T.-J."/>
            <person name="Yu Y."/>
            <person name="Kim N.-H."/>
            <person name="Lee O.R."/>
            <person name="Lee T.-H."/>
            <person name="Bashyal P."/>
            <person name="Kim T.-S."/>
            <person name="Lee W.-H."/>
            <person name="Kawkins C."/>
            <person name="Kim C.-K."/>
            <person name="Kim J.S."/>
            <person name="Ahn B.O."/>
            <person name="Rhee S.Y."/>
            <person name="Sohng J.K."/>
        </authorList>
    </citation>
    <scope>NUCLEOTIDE SEQUENCE</scope>
    <source>
        <tissue evidence="2">Leaf</tissue>
    </source>
</reference>
<keyword evidence="3" id="KW-1185">Reference proteome</keyword>
<evidence type="ECO:0000313" key="2">
    <source>
        <dbReference type="EMBL" id="KAF7834556.1"/>
    </source>
</evidence>